<dbReference type="Proteomes" id="UP001152803">
    <property type="component" value="Unassembled WGS sequence"/>
</dbReference>
<evidence type="ECO:0000313" key="2">
    <source>
        <dbReference type="Proteomes" id="UP001152803"/>
    </source>
</evidence>
<accession>A0A9Q1HW87</accession>
<sequence length="159" mass="15898">MSAKINGDLTPSGLINMIDTFDRPEDARAEGLYASAGSYEEGGFTDKPMQRIPKAGVYAYAGVGHAKAEYSVFEAEANGPNASAGAGASVTGVNAMARAELASASATAGPLKVKAGLGVDTGVSAGVDGVEAKFLGTGVRIGPKPAISLLGSEVECSIM</sequence>
<proteinExistence type="predicted"/>
<reference evidence="1" key="1">
    <citation type="journal article" date="2023" name="Science">
        <title>Genome structures resolve the early diversification of teleost fishes.</title>
        <authorList>
            <person name="Parey E."/>
            <person name="Louis A."/>
            <person name="Montfort J."/>
            <person name="Bouchez O."/>
            <person name="Roques C."/>
            <person name="Iampietro C."/>
            <person name="Lluch J."/>
            <person name="Castinel A."/>
            <person name="Donnadieu C."/>
            <person name="Desvignes T."/>
            <person name="Floi Bucao C."/>
            <person name="Jouanno E."/>
            <person name="Wen M."/>
            <person name="Mejri S."/>
            <person name="Dirks R."/>
            <person name="Jansen H."/>
            <person name="Henkel C."/>
            <person name="Chen W.J."/>
            <person name="Zahm M."/>
            <person name="Cabau C."/>
            <person name="Klopp C."/>
            <person name="Thompson A.W."/>
            <person name="Robinson-Rechavi M."/>
            <person name="Braasch I."/>
            <person name="Lecointre G."/>
            <person name="Bobe J."/>
            <person name="Postlethwait J.H."/>
            <person name="Berthelot C."/>
            <person name="Roest Crollius H."/>
            <person name="Guiguen Y."/>
        </authorList>
    </citation>
    <scope>NUCLEOTIDE SEQUENCE</scope>
    <source>
        <strain evidence="1">Concon-B</strain>
    </source>
</reference>
<dbReference type="AlphaFoldDB" id="A0A9Q1HW87"/>
<evidence type="ECO:0000313" key="1">
    <source>
        <dbReference type="EMBL" id="KAJ8267520.1"/>
    </source>
</evidence>
<gene>
    <name evidence="1" type="ORF">COCON_G00126920</name>
</gene>
<comment type="caution">
    <text evidence="1">The sequence shown here is derived from an EMBL/GenBank/DDBJ whole genome shotgun (WGS) entry which is preliminary data.</text>
</comment>
<name>A0A9Q1HW87_CONCO</name>
<dbReference type="EMBL" id="JAFJMO010000009">
    <property type="protein sequence ID" value="KAJ8267520.1"/>
    <property type="molecule type" value="Genomic_DNA"/>
</dbReference>
<protein>
    <submittedName>
        <fullName evidence="1">Uncharacterized protein</fullName>
    </submittedName>
</protein>
<keyword evidence="2" id="KW-1185">Reference proteome</keyword>
<organism evidence="1 2">
    <name type="scientific">Conger conger</name>
    <name type="common">Conger eel</name>
    <name type="synonym">Muraena conger</name>
    <dbReference type="NCBI Taxonomy" id="82655"/>
    <lineage>
        <taxon>Eukaryota</taxon>
        <taxon>Metazoa</taxon>
        <taxon>Chordata</taxon>
        <taxon>Craniata</taxon>
        <taxon>Vertebrata</taxon>
        <taxon>Euteleostomi</taxon>
        <taxon>Actinopterygii</taxon>
        <taxon>Neopterygii</taxon>
        <taxon>Teleostei</taxon>
        <taxon>Anguilliformes</taxon>
        <taxon>Congridae</taxon>
        <taxon>Conger</taxon>
    </lineage>
</organism>
<dbReference type="OrthoDB" id="2333662at2759"/>